<reference evidence="1 2" key="1">
    <citation type="journal article" date="2017" name="Elife">
        <title>Extensive horizontal gene transfer in cheese-associated bacteria.</title>
        <authorList>
            <person name="Bonham K.S."/>
            <person name="Wolfe B.E."/>
            <person name="Dutton R.J."/>
        </authorList>
    </citation>
    <scope>NUCLEOTIDE SEQUENCE [LARGE SCALE GENOMIC DNA]</scope>
    <source>
        <strain evidence="1 2">947_7</strain>
    </source>
</reference>
<comment type="caution">
    <text evidence="1">The sequence shown here is derived from an EMBL/GenBank/DDBJ whole genome shotgun (WGS) entry which is preliminary data.</text>
</comment>
<dbReference type="EMBL" id="NRGP01000048">
    <property type="protein sequence ID" value="PCC44879.1"/>
    <property type="molecule type" value="Genomic_DNA"/>
</dbReference>
<evidence type="ECO:0000313" key="1">
    <source>
        <dbReference type="EMBL" id="PCC44879.1"/>
    </source>
</evidence>
<dbReference type="Proteomes" id="UP000217564">
    <property type="component" value="Unassembled WGS sequence"/>
</dbReference>
<dbReference type="AlphaFoldDB" id="A0A2A3Z044"/>
<proteinExistence type="predicted"/>
<evidence type="ECO:0000313" key="2">
    <source>
        <dbReference type="Proteomes" id="UP000217564"/>
    </source>
</evidence>
<organism evidence="1 2">
    <name type="scientific">Brevibacterium aurantiacum</name>
    <dbReference type="NCBI Taxonomy" id="273384"/>
    <lineage>
        <taxon>Bacteria</taxon>
        <taxon>Bacillati</taxon>
        <taxon>Actinomycetota</taxon>
        <taxon>Actinomycetes</taxon>
        <taxon>Micrococcales</taxon>
        <taxon>Brevibacteriaceae</taxon>
        <taxon>Brevibacterium</taxon>
    </lineage>
</organism>
<sequence length="115" mass="12569">MENSEVLVNSAMVAVRAEDETEMQRTFIELSQLPVDEMVATVCLAVEDQVRGRDVEKLLAAAKIPLPDDPKRLIIGVWKSDFEDLAAYADDNLAELLGALIVLAASLQETGERIG</sequence>
<dbReference type="RefSeq" id="WP_009884447.1">
    <property type="nucleotide sequence ID" value="NZ_AAGP01000033.1"/>
</dbReference>
<accession>A0A2A3Z044</accession>
<gene>
    <name evidence="1" type="ORF">CIK64_18565</name>
</gene>
<protein>
    <submittedName>
        <fullName evidence="1">Uncharacterized protein</fullName>
    </submittedName>
</protein>
<name>A0A2A3Z044_BREAU</name>